<dbReference type="GO" id="GO:0042626">
    <property type="term" value="F:ATPase-coupled transmembrane transporter activity"/>
    <property type="evidence" value="ECO:0000318"/>
    <property type="project" value="GO_Central"/>
</dbReference>
<evidence type="ECO:0000259" key="9">
    <source>
        <dbReference type="PROSITE" id="PS50893"/>
    </source>
</evidence>
<dbReference type="PROSITE" id="PS00211">
    <property type="entry name" value="ABC_TRANSPORTER_1"/>
    <property type="match status" value="1"/>
</dbReference>
<sequence length="1759" mass="191948">MAASSWSAQALALTKKNLLLLKRRKRQTLAQLLIPLYMAGVTCLINLAVTTSKHPAVNDFTPMPMLQELNVAPNLTLAYFPLSAAQLTDKVQQHPYLTDLQLTTQGFASSDAFESWYRQNSDGLFAALDLNQALDAQHIEIYMKTGRGMAHVPSASRTWDSPASCHNLSPDMEACGSDGYLDTGLLQLEAALFEVLHNITAPDLANMTIAKMPILEFVDNSKAQVYAPITVIFCIMATSPLIQYLMINVVAEKELGIRNALLIMGMRKSAYLVSWLASYFLQNAVSIALQTTILCLGNVFSASAWIPVFLLLFCFANCLATLGLVFAPFFTDKRVAGAAGSLGNTIFSLIIFGVKNVTVPGTKWAISVLPPCAISLGLTTALNEDQLHGLSVSTMSRGEFSVGSAIIMLILDTVFYFALAYYLNEIVPGNGQRKPWNFMCAPATPSDFLITYCSTDYFDAGEDVEARLDGAREDEAVYSSLSPGLVIKNLGKKFRSADRQDNLMQHHHWPRDPKQVFGESSMEHTAAVGVCPQKDILFDVLTVSEHVELFAAIKGGFHGEDSAASSTFASPEAMLNEIDLLDKADAPVTTLSGGQKRKLCVGLALVGNPRLLALDEPSSGMDPASRRQLWSVLQKYRHGRVTLLTTHYMQEADVLGDRKVVLSRGHVQCVGSSLFLKKNFGVGYHIDVTGCQATRINSEVLGQAFPALRVELARNARSGTITVPNAQLRALPEILEQLEANASTYGLTSFGLRMTTLEEVFLELEKRENNEVATESEKLSPRLAKPSASLNNGQAGNIQREDLTLPLLNEQSAAGFSESFPSAFRGMLKLRLLQSAREWRALIFQAGLPILLMIIALTVVEKPQSSTDQLLQGSSYNYTLDSLADADHPLSTTLPQGGNAHFLTAAALNSCGSQNSFTTRSTSSDFIWTGPNSSFFETFNASLIGVNSEANQTTLYYNASAVHMLPTVMQLLYNSRASSQTTKSPSYCTSLRGLPTNEAYTWDASVYYTVLLIGIALSAIPGGFAVPVAQDKHSRMRHLLFVSGVTKLQYWGAFLLVDCAIFMVPVLAAVILALAKNVTAIIGPALPAFILAALLYIPVSILFSFNMSRLFPDPETTQSMWPVMNNFLGFIPYVIVGVVDGSSSANVARIIHYCFSALDPAYTFSGTLYYMFRLKTANDAQLDASSLQAVDYFKIENVVLPTILITLGHLALQAALLWWQERIISGDNAAITDEERKLFLKAEDVQMEHDITLSSTDRSLRVCDVYKRYGTSSGSFKAVNGVSFSVEAGEVFGLLGPNGAGKTTTIAMCSAEEALTAGDIAIGNHMVSLDPKAAFKDMGLCPQFSALWKNITVGEHLEFFASVHGLPRNAPRDWLESMGIAEYEHYQAKTLSGGTQRKVSLALALIGEPKVALLDEVSTGLDPGIMVFGELKTVGTTQALNLNLSSDFALTLQHLITRFGDGYMIDIQARSEEAVETVLAVLREKHDTELKLKYGSFVQLLIRLKSSELPDFLRIFNTLVKEGTVAHYGVSQPSLEQAPGRLEASFGLRGRKVPPVPDTCPLCSNKTPQPRLTREHLLTCRPIKRHNALRDEMGRLLRYATLSHVWVEKSGYNANGQSCRIDLHCRNPFPGGALGPALPDLGIDVTVRTAQPPTTSQACIKVGAALRRAEKEKREYYTGFNHGKTLIVPAAMTTTGGFASSFVDLLGQLARCAEARGVYQPGLDEAFVPRWKGRFAALVHQMNADHIQRHFGGVCLRSS</sequence>
<evidence type="ECO:0000256" key="5">
    <source>
        <dbReference type="ARBA" id="ARBA00022989"/>
    </source>
</evidence>
<dbReference type="GO" id="GO:0016020">
    <property type="term" value="C:membrane"/>
    <property type="evidence" value="ECO:0007669"/>
    <property type="project" value="UniProtKB-SubCell"/>
</dbReference>
<keyword evidence="4" id="KW-0067">ATP-binding</keyword>
<dbReference type="EMBL" id="CH991556">
    <property type="protein sequence ID" value="EDQ87980.1"/>
    <property type="molecule type" value="Genomic_DNA"/>
</dbReference>
<dbReference type="GO" id="GO:0005319">
    <property type="term" value="F:lipid transporter activity"/>
    <property type="evidence" value="ECO:0000318"/>
    <property type="project" value="GO_Central"/>
</dbReference>
<evidence type="ECO:0000256" key="2">
    <source>
        <dbReference type="ARBA" id="ARBA00022692"/>
    </source>
</evidence>
<dbReference type="RefSeq" id="XP_001747056.1">
    <property type="nucleotide sequence ID" value="XM_001747004.1"/>
</dbReference>
<keyword evidence="2 8" id="KW-0812">Transmembrane</keyword>
<dbReference type="Proteomes" id="UP000001357">
    <property type="component" value="Unassembled WGS sequence"/>
</dbReference>
<feature type="transmembrane region" description="Helical" evidence="8">
    <location>
        <begin position="1119"/>
        <end position="1138"/>
    </location>
</feature>
<keyword evidence="6 8" id="KW-0472">Membrane</keyword>
<dbReference type="InterPro" id="IPR013525">
    <property type="entry name" value="ABC2_TM"/>
</dbReference>
<feature type="transmembrane region" description="Helical" evidence="8">
    <location>
        <begin position="225"/>
        <end position="251"/>
    </location>
</feature>
<dbReference type="PANTHER" id="PTHR19229">
    <property type="entry name" value="ATP-BINDING CASSETTE TRANSPORTER SUBFAMILY A ABCA"/>
    <property type="match status" value="1"/>
</dbReference>
<dbReference type="SUPFAM" id="SSF52540">
    <property type="entry name" value="P-loop containing nucleoside triphosphate hydrolases"/>
    <property type="match status" value="2"/>
</dbReference>
<evidence type="ECO:0000256" key="3">
    <source>
        <dbReference type="ARBA" id="ARBA00022741"/>
    </source>
</evidence>
<keyword evidence="3" id="KW-0547">Nucleotide-binding</keyword>
<feature type="transmembrane region" description="Helical" evidence="8">
    <location>
        <begin position="272"/>
        <end position="293"/>
    </location>
</feature>
<evidence type="ECO:0000313" key="11">
    <source>
        <dbReference type="Proteomes" id="UP000001357"/>
    </source>
</evidence>
<proteinExistence type="predicted"/>
<dbReference type="GO" id="GO:0016887">
    <property type="term" value="F:ATP hydrolysis activity"/>
    <property type="evidence" value="ECO:0007669"/>
    <property type="project" value="InterPro"/>
</dbReference>
<organism evidence="10 11">
    <name type="scientific">Monosiga brevicollis</name>
    <name type="common">Choanoflagellate</name>
    <dbReference type="NCBI Taxonomy" id="81824"/>
    <lineage>
        <taxon>Eukaryota</taxon>
        <taxon>Choanoflagellata</taxon>
        <taxon>Craspedida</taxon>
        <taxon>Salpingoecidae</taxon>
        <taxon>Monosiga</taxon>
    </lineage>
</organism>
<dbReference type="InterPro" id="IPR003593">
    <property type="entry name" value="AAA+_ATPase"/>
</dbReference>
<dbReference type="Pfam" id="PF00005">
    <property type="entry name" value="ABC_tran"/>
    <property type="match status" value="2"/>
</dbReference>
<dbReference type="InterPro" id="IPR027417">
    <property type="entry name" value="P-loop_NTPase"/>
</dbReference>
<dbReference type="Pfam" id="PF12698">
    <property type="entry name" value="ABC2_membrane_3"/>
    <property type="match status" value="2"/>
</dbReference>
<evidence type="ECO:0000313" key="10">
    <source>
        <dbReference type="EMBL" id="EDQ87980.1"/>
    </source>
</evidence>
<keyword evidence="5 8" id="KW-1133">Transmembrane helix</keyword>
<feature type="region of interest" description="Disordered" evidence="7">
    <location>
        <begin position="772"/>
        <end position="795"/>
    </location>
</feature>
<feature type="domain" description="ABC transporter" evidence="9">
    <location>
        <begin position="1260"/>
        <end position="1495"/>
    </location>
</feature>
<feature type="transmembrane region" description="Helical" evidence="8">
    <location>
        <begin position="839"/>
        <end position="860"/>
    </location>
</feature>
<comment type="subcellular location">
    <subcellularLocation>
        <location evidence="1">Membrane</location>
        <topology evidence="1">Multi-pass membrane protein</topology>
    </subcellularLocation>
</comment>
<feature type="transmembrane region" description="Helical" evidence="8">
    <location>
        <begin position="1081"/>
        <end position="1107"/>
    </location>
</feature>
<feature type="transmembrane region" description="Helical" evidence="8">
    <location>
        <begin position="1050"/>
        <end position="1075"/>
    </location>
</feature>
<dbReference type="FunFam" id="3.40.50.300:FF:006113">
    <property type="entry name" value="ABC transporter, putative"/>
    <property type="match status" value="1"/>
</dbReference>
<dbReference type="GO" id="GO:0006869">
    <property type="term" value="P:lipid transport"/>
    <property type="evidence" value="ECO:0000318"/>
    <property type="project" value="GO_Central"/>
</dbReference>
<keyword evidence="11" id="KW-1185">Reference proteome</keyword>
<evidence type="ECO:0000256" key="7">
    <source>
        <dbReference type="SAM" id="MobiDB-lite"/>
    </source>
</evidence>
<name>A9V309_MONBE</name>
<dbReference type="Gene3D" id="3.40.50.300">
    <property type="entry name" value="P-loop containing nucleotide triphosphate hydrolases"/>
    <property type="match status" value="2"/>
</dbReference>
<evidence type="ECO:0000256" key="6">
    <source>
        <dbReference type="ARBA" id="ARBA00023136"/>
    </source>
</evidence>
<dbReference type="eggNOG" id="KOG0059">
    <property type="taxonomic scope" value="Eukaryota"/>
</dbReference>
<dbReference type="InterPro" id="IPR003439">
    <property type="entry name" value="ABC_transporter-like_ATP-bd"/>
</dbReference>
<reference evidence="10 11" key="1">
    <citation type="journal article" date="2008" name="Nature">
        <title>The genome of the choanoflagellate Monosiga brevicollis and the origin of metazoans.</title>
        <authorList>
            <consortium name="JGI Sequencing"/>
            <person name="King N."/>
            <person name="Westbrook M.J."/>
            <person name="Young S.L."/>
            <person name="Kuo A."/>
            <person name="Abedin M."/>
            <person name="Chapman J."/>
            <person name="Fairclough S."/>
            <person name="Hellsten U."/>
            <person name="Isogai Y."/>
            <person name="Letunic I."/>
            <person name="Marr M."/>
            <person name="Pincus D."/>
            <person name="Putnam N."/>
            <person name="Rokas A."/>
            <person name="Wright K.J."/>
            <person name="Zuzow R."/>
            <person name="Dirks W."/>
            <person name="Good M."/>
            <person name="Goodstein D."/>
            <person name="Lemons D."/>
            <person name="Li W."/>
            <person name="Lyons J.B."/>
            <person name="Morris A."/>
            <person name="Nichols S."/>
            <person name="Richter D.J."/>
            <person name="Salamov A."/>
            <person name="Bork P."/>
            <person name="Lim W.A."/>
            <person name="Manning G."/>
            <person name="Miller W.T."/>
            <person name="McGinnis W."/>
            <person name="Shapiro H."/>
            <person name="Tjian R."/>
            <person name="Grigoriev I.V."/>
            <person name="Rokhsar D."/>
        </authorList>
    </citation>
    <scope>NUCLEOTIDE SEQUENCE [LARGE SCALE GENOMIC DNA]</scope>
    <source>
        <strain evidence="11">MX1 / ATCC 50154</strain>
    </source>
</reference>
<dbReference type="KEGG" id="mbr:MONBRDRAFT_26664"/>
<evidence type="ECO:0000256" key="8">
    <source>
        <dbReference type="SAM" id="Phobius"/>
    </source>
</evidence>
<gene>
    <name evidence="10" type="ORF">MONBRDRAFT_26664</name>
</gene>
<evidence type="ECO:0000256" key="1">
    <source>
        <dbReference type="ARBA" id="ARBA00004141"/>
    </source>
</evidence>
<dbReference type="GO" id="GO:0005524">
    <property type="term" value="F:ATP binding"/>
    <property type="evidence" value="ECO:0007669"/>
    <property type="project" value="UniProtKB-KW"/>
</dbReference>
<accession>A9V309</accession>
<dbReference type="InterPro" id="IPR017871">
    <property type="entry name" value="ABC_transporter-like_CS"/>
</dbReference>
<dbReference type="SMART" id="SM00382">
    <property type="entry name" value="AAA"/>
    <property type="match status" value="1"/>
</dbReference>
<feature type="transmembrane region" description="Helical" evidence="8">
    <location>
        <begin position="1006"/>
        <end position="1029"/>
    </location>
</feature>
<dbReference type="InterPro" id="IPR026082">
    <property type="entry name" value="ABCA"/>
</dbReference>
<dbReference type="GeneID" id="5892429"/>
<feature type="domain" description="ABC transporter" evidence="9">
    <location>
        <begin position="459"/>
        <end position="689"/>
    </location>
</feature>
<dbReference type="PROSITE" id="PS50893">
    <property type="entry name" value="ABC_TRANSPORTER_2"/>
    <property type="match status" value="2"/>
</dbReference>
<protein>
    <recommendedName>
        <fullName evidence="9">ABC transporter domain-containing protein</fullName>
    </recommendedName>
</protein>
<dbReference type="InParanoid" id="A9V309"/>
<feature type="transmembrane region" description="Helical" evidence="8">
    <location>
        <begin position="305"/>
        <end position="328"/>
    </location>
</feature>
<dbReference type="GO" id="GO:0140359">
    <property type="term" value="F:ABC-type transporter activity"/>
    <property type="evidence" value="ECO:0007669"/>
    <property type="project" value="InterPro"/>
</dbReference>
<dbReference type="OMA" id="SENHSVA"/>
<evidence type="ECO:0000256" key="4">
    <source>
        <dbReference type="ARBA" id="ARBA00022840"/>
    </source>
</evidence>
<feature type="transmembrane region" description="Helical" evidence="8">
    <location>
        <begin position="29"/>
        <end position="49"/>
    </location>
</feature>
<feature type="transmembrane region" description="Helical" evidence="8">
    <location>
        <begin position="1198"/>
        <end position="1219"/>
    </location>
</feature>
<dbReference type="PANTHER" id="PTHR19229:SF250">
    <property type="entry name" value="ABC TRANSPORTER DOMAIN-CONTAINING PROTEIN-RELATED"/>
    <property type="match status" value="1"/>
</dbReference>
<feature type="transmembrane region" description="Helical" evidence="8">
    <location>
        <begin position="400"/>
        <end position="423"/>
    </location>
</feature>